<evidence type="ECO:0000256" key="1">
    <source>
        <dbReference type="SAM" id="Phobius"/>
    </source>
</evidence>
<feature type="transmembrane region" description="Helical" evidence="1">
    <location>
        <begin position="6"/>
        <end position="28"/>
    </location>
</feature>
<reference evidence="2 3" key="1">
    <citation type="submission" date="2020-12" db="EMBL/GenBank/DDBJ databases">
        <title>Concerted genomic and epigenomic changes stabilize Arabidopsis allopolyploids.</title>
        <authorList>
            <person name="Chen Z."/>
        </authorList>
    </citation>
    <scope>NUCLEOTIDE SEQUENCE [LARGE SCALE GENOMIC DNA]</scope>
    <source>
        <strain evidence="2">As9502</strain>
        <tissue evidence="2">Leaf</tissue>
    </source>
</reference>
<accession>A0A8T2CTQ6</accession>
<keyword evidence="1" id="KW-0812">Transmembrane</keyword>
<evidence type="ECO:0000313" key="2">
    <source>
        <dbReference type="EMBL" id="KAG7598271.1"/>
    </source>
</evidence>
<feature type="transmembrane region" description="Helical" evidence="1">
    <location>
        <begin position="35"/>
        <end position="57"/>
    </location>
</feature>
<dbReference type="AlphaFoldDB" id="A0A8T2CTQ6"/>
<name>A0A8T2CTQ6_ARASU</name>
<feature type="transmembrane region" description="Helical" evidence="1">
    <location>
        <begin position="94"/>
        <end position="113"/>
    </location>
</feature>
<gene>
    <name evidence="2" type="ORF">ISN44_As06g025550</name>
</gene>
<dbReference type="Proteomes" id="UP000694251">
    <property type="component" value="Chromosome 6"/>
</dbReference>
<keyword evidence="1" id="KW-1133">Transmembrane helix</keyword>
<sequence>MADPVMAKQIVWFPANSIGFLFQMLMVLGDGFQRLFGSVIFSPVVVLLTCFQIFLFWLSFYRAFVFVSLPLFELVILSGWSLWLEICSHMSSRLFALSLSEFVFLAFGIWAIIGCPTVL</sequence>
<organism evidence="2 3">
    <name type="scientific">Arabidopsis suecica</name>
    <name type="common">Swedish thale-cress</name>
    <name type="synonym">Cardaminopsis suecica</name>
    <dbReference type="NCBI Taxonomy" id="45249"/>
    <lineage>
        <taxon>Eukaryota</taxon>
        <taxon>Viridiplantae</taxon>
        <taxon>Streptophyta</taxon>
        <taxon>Embryophyta</taxon>
        <taxon>Tracheophyta</taxon>
        <taxon>Spermatophyta</taxon>
        <taxon>Magnoliopsida</taxon>
        <taxon>eudicotyledons</taxon>
        <taxon>Gunneridae</taxon>
        <taxon>Pentapetalae</taxon>
        <taxon>rosids</taxon>
        <taxon>malvids</taxon>
        <taxon>Brassicales</taxon>
        <taxon>Brassicaceae</taxon>
        <taxon>Camelineae</taxon>
        <taxon>Arabidopsis</taxon>
    </lineage>
</organism>
<protein>
    <submittedName>
        <fullName evidence="2">Uncharacterized protein</fullName>
    </submittedName>
</protein>
<feature type="transmembrane region" description="Helical" evidence="1">
    <location>
        <begin position="63"/>
        <end position="82"/>
    </location>
</feature>
<proteinExistence type="predicted"/>
<evidence type="ECO:0000313" key="3">
    <source>
        <dbReference type="Proteomes" id="UP000694251"/>
    </source>
</evidence>
<keyword evidence="3" id="KW-1185">Reference proteome</keyword>
<keyword evidence="1" id="KW-0472">Membrane</keyword>
<dbReference type="EMBL" id="JAEFBJ010000006">
    <property type="protein sequence ID" value="KAG7598271.1"/>
    <property type="molecule type" value="Genomic_DNA"/>
</dbReference>
<comment type="caution">
    <text evidence="2">The sequence shown here is derived from an EMBL/GenBank/DDBJ whole genome shotgun (WGS) entry which is preliminary data.</text>
</comment>